<keyword evidence="3 4" id="KW-0456">Lyase</keyword>
<dbReference type="InterPro" id="IPR016690">
    <property type="entry name" value="TSEN34"/>
</dbReference>
<evidence type="ECO:0000313" key="8">
    <source>
        <dbReference type="EMBL" id="CAH2244369.1"/>
    </source>
</evidence>
<feature type="active site" evidence="5">
    <location>
        <position position="256"/>
    </location>
</feature>
<accession>A0A8S4RZF9</accession>
<proteinExistence type="inferred from homology"/>
<feature type="domain" description="tRNA intron endonuclease catalytic" evidence="6">
    <location>
        <begin position="188"/>
        <end position="271"/>
    </location>
</feature>
<feature type="active site" evidence="5">
    <location>
        <position position="224"/>
    </location>
</feature>
<gene>
    <name evidence="8" type="primary">jg25319</name>
    <name evidence="8" type="ORF">PAEG_LOCUS20321</name>
</gene>
<feature type="active site" evidence="5">
    <location>
        <position position="216"/>
    </location>
</feature>
<evidence type="ECO:0000256" key="1">
    <source>
        <dbReference type="ARBA" id="ARBA00008078"/>
    </source>
</evidence>
<dbReference type="EC" id="4.6.1.16" evidence="4"/>
<dbReference type="Pfam" id="PF26577">
    <property type="entry name" value="TSEN34_N"/>
    <property type="match status" value="1"/>
</dbReference>
<evidence type="ECO:0000259" key="6">
    <source>
        <dbReference type="Pfam" id="PF01974"/>
    </source>
</evidence>
<comment type="similarity">
    <text evidence="1 4">Belongs to the tRNA-intron endonuclease family.</text>
</comment>
<evidence type="ECO:0000259" key="7">
    <source>
        <dbReference type="Pfam" id="PF26577"/>
    </source>
</evidence>
<dbReference type="Proteomes" id="UP000838756">
    <property type="component" value="Unassembled WGS sequence"/>
</dbReference>
<dbReference type="Gene3D" id="3.40.1350.10">
    <property type="match status" value="1"/>
</dbReference>
<dbReference type="Pfam" id="PF01974">
    <property type="entry name" value="tRNA_int_endo"/>
    <property type="match status" value="1"/>
</dbReference>
<name>A0A8S4RZF9_9NEOP</name>
<dbReference type="GO" id="GO:0000379">
    <property type="term" value="P:tRNA-type intron splice site recognition and cleavage"/>
    <property type="evidence" value="ECO:0007669"/>
    <property type="project" value="UniProtKB-UniRule"/>
</dbReference>
<evidence type="ECO:0000256" key="2">
    <source>
        <dbReference type="ARBA" id="ARBA00022694"/>
    </source>
</evidence>
<dbReference type="InterPro" id="IPR036167">
    <property type="entry name" value="tRNA_intron_Endo_cat-like_sf"/>
</dbReference>
<reference evidence="8" key="1">
    <citation type="submission" date="2022-03" db="EMBL/GenBank/DDBJ databases">
        <authorList>
            <person name="Lindestad O."/>
        </authorList>
    </citation>
    <scope>NUCLEOTIDE SEQUENCE</scope>
</reference>
<dbReference type="GO" id="GO:0000213">
    <property type="term" value="F:tRNA-intron lyase activity"/>
    <property type="evidence" value="ECO:0007669"/>
    <property type="project" value="UniProtKB-UniRule"/>
</dbReference>
<evidence type="ECO:0000256" key="4">
    <source>
        <dbReference type="PIRNR" id="PIRNR017250"/>
    </source>
</evidence>
<dbReference type="PIRSF" id="PIRSF017250">
    <property type="entry name" value="tRNA_splic_SEN34"/>
    <property type="match status" value="1"/>
</dbReference>
<dbReference type="GO" id="GO:0000214">
    <property type="term" value="C:tRNA-intron endonuclease complex"/>
    <property type="evidence" value="ECO:0007669"/>
    <property type="project" value="UniProtKB-UniRule"/>
</dbReference>
<protein>
    <recommendedName>
        <fullName evidence="4">tRNA-splicing endonuclease subunit Sen34</fullName>
        <ecNumber evidence="4">4.6.1.16</ecNumber>
    </recommendedName>
</protein>
<dbReference type="AlphaFoldDB" id="A0A8S4RZF9"/>
<dbReference type="PANTHER" id="PTHR13070">
    <property type="entry name" value="TRNA-SPLICING ENDONUCLEASE SUBUNIT SEN34-RELATED"/>
    <property type="match status" value="1"/>
</dbReference>
<keyword evidence="9" id="KW-1185">Reference proteome</keyword>
<dbReference type="PANTHER" id="PTHR13070:SF0">
    <property type="entry name" value="TRNA-SPLICING ENDONUCLEASE SUBUNIT SEN34"/>
    <property type="match status" value="1"/>
</dbReference>
<dbReference type="InterPro" id="IPR059049">
    <property type="entry name" value="TSEN34_N"/>
</dbReference>
<dbReference type="OrthoDB" id="48041at2759"/>
<dbReference type="GO" id="GO:0003676">
    <property type="term" value="F:nucleic acid binding"/>
    <property type="evidence" value="ECO:0007669"/>
    <property type="project" value="InterPro"/>
</dbReference>
<sequence>MITLYVSNGVAYIWNSDDWHYLRLNHRICGSLIGSVPSFPRQNDFQGLPMVLMSEEAALLVEKEICQLIELPKLNDNLLDEQKQEIDKINDKTLAEQTEALRKRKIEQLSEKLDIIVAGKTQKMMSKGTSNVNIDKDALLQEEINKLPNLAPANTLVHLPTEHYIETERKVVLISSLKPSVLDKNGASRYAIFKDLWQKGFHITSGSKFGSDFLAYPGDPVKFHAMYMLRCINDEKTTFRPANLVAFGRLAVAVNKLAVLAFCNEFGKVEYQTLQWHDSANS</sequence>
<dbReference type="InterPro" id="IPR011856">
    <property type="entry name" value="tRNA_endonuc-like_dom_sf"/>
</dbReference>
<dbReference type="CDD" id="cd22363">
    <property type="entry name" value="tRNA-intron_lyase_C"/>
    <property type="match status" value="1"/>
</dbReference>
<keyword evidence="2 4" id="KW-0819">tRNA processing</keyword>
<evidence type="ECO:0000256" key="3">
    <source>
        <dbReference type="ARBA" id="ARBA00023239"/>
    </source>
</evidence>
<comment type="caution">
    <text evidence="8">The sequence shown here is derived from an EMBL/GenBank/DDBJ whole genome shotgun (WGS) entry which is preliminary data.</text>
</comment>
<dbReference type="InterPro" id="IPR006677">
    <property type="entry name" value="tRNA_intron_Endonuc_cat-like"/>
</dbReference>
<dbReference type="EMBL" id="CAKXAJ010025823">
    <property type="protein sequence ID" value="CAH2244369.1"/>
    <property type="molecule type" value="Genomic_DNA"/>
</dbReference>
<evidence type="ECO:0000313" key="9">
    <source>
        <dbReference type="Proteomes" id="UP000838756"/>
    </source>
</evidence>
<feature type="domain" description="TSEN34 N-terminal" evidence="7">
    <location>
        <begin position="2"/>
        <end position="70"/>
    </location>
</feature>
<dbReference type="SUPFAM" id="SSF53032">
    <property type="entry name" value="tRNA-intron endonuclease catalytic domain-like"/>
    <property type="match status" value="1"/>
</dbReference>
<organism evidence="8 9">
    <name type="scientific">Pararge aegeria aegeria</name>
    <dbReference type="NCBI Taxonomy" id="348720"/>
    <lineage>
        <taxon>Eukaryota</taxon>
        <taxon>Metazoa</taxon>
        <taxon>Ecdysozoa</taxon>
        <taxon>Arthropoda</taxon>
        <taxon>Hexapoda</taxon>
        <taxon>Insecta</taxon>
        <taxon>Pterygota</taxon>
        <taxon>Neoptera</taxon>
        <taxon>Endopterygota</taxon>
        <taxon>Lepidoptera</taxon>
        <taxon>Glossata</taxon>
        <taxon>Ditrysia</taxon>
        <taxon>Papilionoidea</taxon>
        <taxon>Nymphalidae</taxon>
        <taxon>Satyrinae</taxon>
        <taxon>Satyrini</taxon>
        <taxon>Parargina</taxon>
        <taxon>Pararge</taxon>
    </lineage>
</organism>
<comment type="function">
    <text evidence="4">Constitutes one of the two catalytic subunit of the tRNA-splicing endonuclease complex, a complex responsible for identification and cleavage of the splice sites in pre-tRNA. It cleaves pre-tRNA at the 5'- and 3'-splice sites to release the intron. The products are an intron and two tRNA half-molecules bearing 2',3'-cyclic phosphate and 5'-OH termini. There are no conserved sequences at the splice sites, but the intron is invariably located at the same site in the gene, placing the splice sites an invariant distance from the constant structural features of the tRNA body.</text>
</comment>
<evidence type="ECO:0000256" key="5">
    <source>
        <dbReference type="PIRSR" id="PIRSR017250-50"/>
    </source>
</evidence>